<sequence>MMQPSLIYLKSMNMSGVSAGMKFECYCGRIAPSAQCTFL</sequence>
<keyword evidence="2" id="KW-1185">Reference proteome</keyword>
<evidence type="ECO:0000313" key="2">
    <source>
        <dbReference type="Proteomes" id="UP000002634"/>
    </source>
</evidence>
<reference evidence="1 2" key="1">
    <citation type="journal article" date="2009" name="PLoS ONE">
        <title>Genome sequence of the versatile fish pathogen Edwardsiella tarda provides insights into its adaptation to broad host ranges and intracellular niches.</title>
        <authorList>
            <person name="Wang Q."/>
            <person name="Yang M."/>
            <person name="Xiao J."/>
            <person name="Wu H."/>
            <person name="Wang X."/>
            <person name="Lv Y."/>
            <person name="Xu L."/>
            <person name="Zheng H."/>
            <person name="Wang S."/>
            <person name="Zhao G."/>
            <person name="Liu Q."/>
            <person name="Zhang Y."/>
        </authorList>
    </citation>
    <scope>NUCLEOTIDE SEQUENCE [LARGE SCALE GENOMIC DNA]</scope>
    <source>
        <strain evidence="2">EIB202 / CCTCC M208068</strain>
    </source>
</reference>
<dbReference type="Proteomes" id="UP000002634">
    <property type="component" value="Chromosome"/>
</dbReference>
<protein>
    <submittedName>
        <fullName evidence="1">Uncharacterized protein</fullName>
    </submittedName>
</protein>
<gene>
    <name evidence="1" type="ordered locus">ETAE_0241</name>
</gene>
<proteinExistence type="predicted"/>
<dbReference type="EMBL" id="CP001135">
    <property type="protein sequence ID" value="ACY83088.1"/>
    <property type="molecule type" value="Genomic_DNA"/>
</dbReference>
<dbReference type="KEGG" id="etr:ETAE_0241"/>
<accession>A0AAU8PIC8</accession>
<evidence type="ECO:0000313" key="1">
    <source>
        <dbReference type="EMBL" id="ACY83088.1"/>
    </source>
</evidence>
<name>A0AAU8PIC8_EDWPI</name>
<dbReference type="AlphaFoldDB" id="A0AAU8PIC8"/>
<organism evidence="1 2">
    <name type="scientific">Edwardsiella piscicida</name>
    <dbReference type="NCBI Taxonomy" id="1263550"/>
    <lineage>
        <taxon>Bacteria</taxon>
        <taxon>Pseudomonadati</taxon>
        <taxon>Pseudomonadota</taxon>
        <taxon>Gammaproteobacteria</taxon>
        <taxon>Enterobacterales</taxon>
        <taxon>Hafniaceae</taxon>
        <taxon>Edwardsiella</taxon>
    </lineage>
</organism>